<keyword evidence="2" id="KW-0479">Metal-binding</keyword>
<dbReference type="SUPFAM" id="SSF53187">
    <property type="entry name" value="Zn-dependent exopeptidases"/>
    <property type="match status" value="1"/>
</dbReference>
<dbReference type="InterPro" id="IPR051458">
    <property type="entry name" value="Cyt/Met_Dipeptidase"/>
</dbReference>
<dbReference type="Proteomes" id="UP000273982">
    <property type="component" value="Chromosome"/>
</dbReference>
<evidence type="ECO:0000256" key="3">
    <source>
        <dbReference type="ARBA" id="ARBA00022801"/>
    </source>
</evidence>
<dbReference type="PANTHER" id="PTHR43270">
    <property type="entry name" value="BETA-ALA-HIS DIPEPTIDASE"/>
    <property type="match status" value="1"/>
</dbReference>
<evidence type="ECO:0000256" key="2">
    <source>
        <dbReference type="ARBA" id="ARBA00022723"/>
    </source>
</evidence>
<dbReference type="NCBIfam" id="NF006579">
    <property type="entry name" value="PRK09104.1"/>
    <property type="match status" value="1"/>
</dbReference>
<protein>
    <submittedName>
        <fullName evidence="5">M20/M25/M40 family metallo-hydrolase</fullName>
    </submittedName>
</protein>
<dbReference type="GO" id="GO:0046872">
    <property type="term" value="F:metal ion binding"/>
    <property type="evidence" value="ECO:0007669"/>
    <property type="project" value="UniProtKB-KW"/>
</dbReference>
<dbReference type="AlphaFoldDB" id="A0A3G8M9M6"/>
<dbReference type="Gene3D" id="3.30.70.360">
    <property type="match status" value="1"/>
</dbReference>
<name>A0A3G8M9M6_9HYPH</name>
<dbReference type="GO" id="GO:0006508">
    <property type="term" value="P:proteolysis"/>
    <property type="evidence" value="ECO:0007669"/>
    <property type="project" value="UniProtKB-KW"/>
</dbReference>
<dbReference type="RefSeq" id="WP_124739460.1">
    <property type="nucleotide sequence ID" value="NZ_CP034086.1"/>
</dbReference>
<dbReference type="PANTHER" id="PTHR43270:SF12">
    <property type="entry name" value="SUCCINYL-DIAMINOPIMELATE DESUCCINYLASE"/>
    <property type="match status" value="1"/>
</dbReference>
<feature type="domain" description="Peptidase M20 dimerisation" evidence="4">
    <location>
        <begin position="204"/>
        <end position="359"/>
    </location>
</feature>
<evidence type="ECO:0000259" key="4">
    <source>
        <dbReference type="Pfam" id="PF07687"/>
    </source>
</evidence>
<evidence type="ECO:0000313" key="6">
    <source>
        <dbReference type="Proteomes" id="UP000273982"/>
    </source>
</evidence>
<evidence type="ECO:0000256" key="1">
    <source>
        <dbReference type="ARBA" id="ARBA00022670"/>
    </source>
</evidence>
<dbReference type="EMBL" id="CP034086">
    <property type="protein sequence ID" value="AZG77820.1"/>
    <property type="molecule type" value="Genomic_DNA"/>
</dbReference>
<dbReference type="Pfam" id="PF07687">
    <property type="entry name" value="M20_dimer"/>
    <property type="match status" value="1"/>
</dbReference>
<dbReference type="GO" id="GO:0008233">
    <property type="term" value="F:peptidase activity"/>
    <property type="evidence" value="ECO:0007669"/>
    <property type="project" value="UniProtKB-KW"/>
</dbReference>
<sequence>MAAIEAVLNTIDANLDASRERLFDLLRIPSVSTDPAYSAQCLRAANWLKDQLNGLGYEAQVRETPGHPIVVGHAKAKRKDAPHVLFYGHYDVQPPDPLELWETEPFAPRLTEGKDGKDIVARGASDDKGQLMTFVEACRAFEANGGLPCNVTFLFEGEEETGSPSLPGFLAAHKDELSAPDLALVCDTSMWNASTPAITVMLRGLALEEVIIKGPSHDLHSGMFGGPVLNPIHVLAKIIADLHDIEGKVTLPGFYASVPEIPEDIAEQWRAIDFDEAKWLSEIGLSRVGGETGRGIIEQIWARPTCDVNGIIGGYTGAGSKTVLPAQASAKFSFRLVGKQDAKAILESFRSFVRERLPTDAKAEFISHGASNALQLPFGSEALNRARRALAEEWEKEAVLAGCGGSIPIVGAFKRDLNMDSLMIGFAHDDDRIHSPNEKYSYASFHKGTRSWARVLHALAAA</sequence>
<reference evidence="5 6" key="1">
    <citation type="submission" date="2018-11" db="EMBL/GenBank/DDBJ databases">
        <title>Genome squencing of methanotrophic bacteria isolated from alkaline groundwater in Korea.</title>
        <authorList>
            <person name="Nguyen L.N."/>
        </authorList>
    </citation>
    <scope>NUCLEOTIDE SEQUENCE [LARGE SCALE GENOMIC DNA]</scope>
    <source>
        <strain evidence="5 6">GW6</strain>
    </source>
</reference>
<dbReference type="KEGG" id="mros:EHO51_14385"/>
<keyword evidence="3 5" id="KW-0378">Hydrolase</keyword>
<proteinExistence type="predicted"/>
<dbReference type="NCBIfam" id="NF005914">
    <property type="entry name" value="PRK07907.1"/>
    <property type="match status" value="1"/>
</dbReference>
<organism evidence="5 6">
    <name type="scientific">Methylocystis rosea</name>
    <dbReference type="NCBI Taxonomy" id="173366"/>
    <lineage>
        <taxon>Bacteria</taxon>
        <taxon>Pseudomonadati</taxon>
        <taxon>Pseudomonadota</taxon>
        <taxon>Alphaproteobacteria</taxon>
        <taxon>Hyphomicrobiales</taxon>
        <taxon>Methylocystaceae</taxon>
        <taxon>Methylocystis</taxon>
    </lineage>
</organism>
<dbReference type="Pfam" id="PF01546">
    <property type="entry name" value="Peptidase_M20"/>
    <property type="match status" value="1"/>
</dbReference>
<gene>
    <name evidence="5" type="ORF">EHO51_14385</name>
</gene>
<dbReference type="Gene3D" id="3.40.630.10">
    <property type="entry name" value="Zn peptidases"/>
    <property type="match status" value="1"/>
</dbReference>
<dbReference type="InterPro" id="IPR002933">
    <property type="entry name" value="Peptidase_M20"/>
</dbReference>
<evidence type="ECO:0000313" key="5">
    <source>
        <dbReference type="EMBL" id="AZG77820.1"/>
    </source>
</evidence>
<keyword evidence="1" id="KW-0645">Protease</keyword>
<accession>A0A3G8M9M6</accession>
<dbReference type="InterPro" id="IPR011650">
    <property type="entry name" value="Peptidase_M20_dimer"/>
</dbReference>